<dbReference type="RefSeq" id="WP_238252866.1">
    <property type="nucleotide sequence ID" value="NZ_BPQX01000063.1"/>
</dbReference>
<organism evidence="2 3">
    <name type="scientific">Methylobacterium persicinum</name>
    <dbReference type="NCBI Taxonomy" id="374426"/>
    <lineage>
        <taxon>Bacteria</taxon>
        <taxon>Pseudomonadati</taxon>
        <taxon>Pseudomonadota</taxon>
        <taxon>Alphaproteobacteria</taxon>
        <taxon>Hyphomicrobiales</taxon>
        <taxon>Methylobacteriaceae</taxon>
        <taxon>Methylobacterium</taxon>
    </lineage>
</organism>
<evidence type="ECO:0000313" key="2">
    <source>
        <dbReference type="EMBL" id="MDQ0444527.1"/>
    </source>
</evidence>
<proteinExistence type="predicted"/>
<sequence>MSTRSAEWEAGKAAKQSGAPYTADPYRAGSQESADWLAGYTDDEQEQNVDRPVPGEG</sequence>
<evidence type="ECO:0000313" key="3">
    <source>
        <dbReference type="Proteomes" id="UP001236369"/>
    </source>
</evidence>
<evidence type="ECO:0008006" key="4">
    <source>
        <dbReference type="Google" id="ProtNLM"/>
    </source>
</evidence>
<name>A0ABU0HQD5_9HYPH</name>
<accession>A0ABU0HQD5</accession>
<gene>
    <name evidence="2" type="ORF">QO016_004040</name>
</gene>
<reference evidence="2 3" key="1">
    <citation type="submission" date="2023-07" db="EMBL/GenBank/DDBJ databases">
        <title>Genomic Encyclopedia of Type Strains, Phase IV (KMG-IV): sequencing the most valuable type-strain genomes for metagenomic binning, comparative biology and taxonomic classification.</title>
        <authorList>
            <person name="Goeker M."/>
        </authorList>
    </citation>
    <scope>NUCLEOTIDE SEQUENCE [LARGE SCALE GENOMIC DNA]</scope>
    <source>
        <strain evidence="2 3">DSM 19562</strain>
    </source>
</reference>
<feature type="region of interest" description="Disordered" evidence="1">
    <location>
        <begin position="1"/>
        <end position="57"/>
    </location>
</feature>
<comment type="caution">
    <text evidence="2">The sequence shown here is derived from an EMBL/GenBank/DDBJ whole genome shotgun (WGS) entry which is preliminary data.</text>
</comment>
<dbReference type="EMBL" id="JAUSVV010000013">
    <property type="protein sequence ID" value="MDQ0444527.1"/>
    <property type="molecule type" value="Genomic_DNA"/>
</dbReference>
<feature type="compositionally biased region" description="Basic and acidic residues" evidence="1">
    <location>
        <begin position="1"/>
        <end position="12"/>
    </location>
</feature>
<evidence type="ECO:0000256" key="1">
    <source>
        <dbReference type="SAM" id="MobiDB-lite"/>
    </source>
</evidence>
<protein>
    <recommendedName>
        <fullName evidence="4">Ribosome modulation factor</fullName>
    </recommendedName>
</protein>
<keyword evidence="3" id="KW-1185">Reference proteome</keyword>
<dbReference type="Proteomes" id="UP001236369">
    <property type="component" value="Unassembled WGS sequence"/>
</dbReference>